<proteinExistence type="predicted"/>
<accession>A0A0C9WVF9</accession>
<name>A0A0C9WVF9_9AGAR</name>
<reference evidence="2" key="2">
    <citation type="submission" date="2015-01" db="EMBL/GenBank/DDBJ databases">
        <title>Evolutionary Origins and Diversification of the Mycorrhizal Mutualists.</title>
        <authorList>
            <consortium name="DOE Joint Genome Institute"/>
            <consortium name="Mycorrhizal Genomics Consortium"/>
            <person name="Kohler A."/>
            <person name="Kuo A."/>
            <person name="Nagy L.G."/>
            <person name="Floudas D."/>
            <person name="Copeland A."/>
            <person name="Barry K.W."/>
            <person name="Cichocki N."/>
            <person name="Veneault-Fourrey C."/>
            <person name="LaButti K."/>
            <person name="Lindquist E.A."/>
            <person name="Lipzen A."/>
            <person name="Lundell T."/>
            <person name="Morin E."/>
            <person name="Murat C."/>
            <person name="Riley R."/>
            <person name="Ohm R."/>
            <person name="Sun H."/>
            <person name="Tunlid A."/>
            <person name="Henrissat B."/>
            <person name="Grigoriev I.V."/>
            <person name="Hibbett D.S."/>
            <person name="Martin F."/>
        </authorList>
    </citation>
    <scope>NUCLEOTIDE SEQUENCE [LARGE SCALE GENOMIC DNA]</scope>
    <source>
        <strain evidence="2">LaAM-08-1</strain>
    </source>
</reference>
<dbReference type="AlphaFoldDB" id="A0A0C9WVF9"/>
<dbReference type="OrthoDB" id="2690041at2759"/>
<organism evidence="1 2">
    <name type="scientific">Laccaria amethystina LaAM-08-1</name>
    <dbReference type="NCBI Taxonomy" id="1095629"/>
    <lineage>
        <taxon>Eukaryota</taxon>
        <taxon>Fungi</taxon>
        <taxon>Dikarya</taxon>
        <taxon>Basidiomycota</taxon>
        <taxon>Agaricomycotina</taxon>
        <taxon>Agaricomycetes</taxon>
        <taxon>Agaricomycetidae</taxon>
        <taxon>Agaricales</taxon>
        <taxon>Agaricineae</taxon>
        <taxon>Hydnangiaceae</taxon>
        <taxon>Laccaria</taxon>
    </lineage>
</organism>
<protein>
    <submittedName>
        <fullName evidence="1">Uncharacterized protein</fullName>
    </submittedName>
</protein>
<gene>
    <name evidence="1" type="ORF">K443DRAFT_113182</name>
</gene>
<dbReference type="PANTHER" id="PTHR23272:SF104">
    <property type="entry name" value="HAT FAMILY DIMERISATION DOMAIN CONTAINING PROTEIN, EXPRESSED"/>
    <property type="match status" value="1"/>
</dbReference>
<dbReference type="InterPro" id="IPR012337">
    <property type="entry name" value="RNaseH-like_sf"/>
</dbReference>
<dbReference type="SUPFAM" id="SSF53098">
    <property type="entry name" value="Ribonuclease H-like"/>
    <property type="match status" value="1"/>
</dbReference>
<keyword evidence="2" id="KW-1185">Reference proteome</keyword>
<evidence type="ECO:0000313" key="1">
    <source>
        <dbReference type="EMBL" id="KIJ92703.1"/>
    </source>
</evidence>
<dbReference type="EMBL" id="KN838891">
    <property type="protein sequence ID" value="KIJ92703.1"/>
    <property type="molecule type" value="Genomic_DNA"/>
</dbReference>
<sequence>MVVGRDRDETGLVCTITVKEHSSSQRKQHFKDIQVHDGVQIPKQLILDMKIRWGSMYAMLNRAEKLKKHVDVFIYELGVKLKDDHGKRAKIDALSTTAAEWARVHDLCSLLGHANKVQHAFSSTKIPSLCHALPTIKVLHSAWSKQINYAPFHDVLDPATEKLEEYYRDKTTDSNAYIMAMCLSSLSLFFKLLSEYNLKYWSKELQKEVTNVAQKLFQECFEELNKESTSEIQSPKKKKKLDHLLRELDTDSDNSDYVSDNESDDQDPTKPWLPEFHRFLKIEHVLAKGMTVVQWWGVHILVLFTDH</sequence>
<dbReference type="Proteomes" id="UP000054477">
    <property type="component" value="Unassembled WGS sequence"/>
</dbReference>
<dbReference type="HOGENOM" id="CLU_009123_2_1_1"/>
<evidence type="ECO:0000313" key="2">
    <source>
        <dbReference type="Proteomes" id="UP000054477"/>
    </source>
</evidence>
<reference evidence="1 2" key="1">
    <citation type="submission" date="2014-04" db="EMBL/GenBank/DDBJ databases">
        <authorList>
            <consortium name="DOE Joint Genome Institute"/>
            <person name="Kuo A."/>
            <person name="Kohler A."/>
            <person name="Nagy L.G."/>
            <person name="Floudas D."/>
            <person name="Copeland A."/>
            <person name="Barry K.W."/>
            <person name="Cichocki N."/>
            <person name="Veneault-Fourrey C."/>
            <person name="LaButti K."/>
            <person name="Lindquist E.A."/>
            <person name="Lipzen A."/>
            <person name="Lundell T."/>
            <person name="Morin E."/>
            <person name="Murat C."/>
            <person name="Sun H."/>
            <person name="Tunlid A."/>
            <person name="Henrissat B."/>
            <person name="Grigoriev I.V."/>
            <person name="Hibbett D.S."/>
            <person name="Martin F."/>
            <person name="Nordberg H.P."/>
            <person name="Cantor M.N."/>
            <person name="Hua S.X."/>
        </authorList>
    </citation>
    <scope>NUCLEOTIDE SEQUENCE [LARGE SCALE GENOMIC DNA]</scope>
    <source>
        <strain evidence="1 2">LaAM-08-1</strain>
    </source>
</reference>
<dbReference type="PANTHER" id="PTHR23272">
    <property type="entry name" value="BED FINGER-RELATED"/>
    <property type="match status" value="1"/>
</dbReference>